<evidence type="ECO:0000313" key="1">
    <source>
        <dbReference type="EMBL" id="ATA89578.1"/>
    </source>
</evidence>
<protein>
    <submittedName>
        <fullName evidence="1">Uncharacterized protein</fullName>
    </submittedName>
</protein>
<dbReference type="KEGG" id="csto:CGC58_07450"/>
<gene>
    <name evidence="1" type="ORF">CGC58_07450</name>
</gene>
<dbReference type="RefSeq" id="WP_095896155.1">
    <property type="nucleotide sequence ID" value="NZ_CP022387.1"/>
</dbReference>
<evidence type="ECO:0000313" key="2">
    <source>
        <dbReference type="Proteomes" id="UP000217348"/>
    </source>
</evidence>
<organism evidence="1 2">
    <name type="scientific">Capnocytophaga stomatis</name>
    <dbReference type="NCBI Taxonomy" id="1848904"/>
    <lineage>
        <taxon>Bacteria</taxon>
        <taxon>Pseudomonadati</taxon>
        <taxon>Bacteroidota</taxon>
        <taxon>Flavobacteriia</taxon>
        <taxon>Flavobacteriales</taxon>
        <taxon>Flavobacteriaceae</taxon>
        <taxon>Capnocytophaga</taxon>
    </lineage>
</organism>
<proteinExistence type="predicted"/>
<accession>A0A250FZR7</accession>
<name>A0A250FZR7_9FLAO</name>
<sequence>MAFRINKEQICIKILKEKFSIEYIIKEFYKRGVKVSLNGYFGEEIVALPKNGDYVDLLGINICCINGSQNEFGINICNLKEENIYLYITFELQNSNMISFWHTFLDIIISYNFVLEVKSGNITYSNHQLHLLRKDFEMLQDI</sequence>
<dbReference type="AlphaFoldDB" id="A0A250FZR7"/>
<dbReference type="EMBL" id="CP022387">
    <property type="protein sequence ID" value="ATA89578.1"/>
    <property type="molecule type" value="Genomic_DNA"/>
</dbReference>
<dbReference type="Proteomes" id="UP000217348">
    <property type="component" value="Chromosome"/>
</dbReference>
<reference evidence="2" key="1">
    <citation type="submission" date="2017-06" db="EMBL/GenBank/DDBJ databases">
        <title>Capnocytophaga spp. assemblies.</title>
        <authorList>
            <person name="Gulvik C.A."/>
        </authorList>
    </citation>
    <scope>NUCLEOTIDE SEQUENCE [LARGE SCALE GENOMIC DNA]</scope>
    <source>
        <strain evidence="2">H2177</strain>
    </source>
</reference>